<keyword evidence="2" id="KW-1185">Reference proteome</keyword>
<sequence>MSDVPLLERVGRLDRSAPLRYRPGHSRGYLYRLHMSDRGSWCPGAGMRDMGCTGCRWDPLERSRRYRKAWIGQIGSGGLRAIVTDDLTVCAGKDLANAGKQMDLRRLSLLRVPTRPFSEQGGSKESWHDEVDRLLCKGSVSPKKKERENKGNMPTRCSGMTLGCFVAETGGE</sequence>
<proteinExistence type="predicted"/>
<name>A0A0D0A6S3_9AGAM</name>
<evidence type="ECO:0000313" key="2">
    <source>
        <dbReference type="Proteomes" id="UP000054018"/>
    </source>
</evidence>
<organism evidence="1 2">
    <name type="scientific">Pisolithus microcarpus 441</name>
    <dbReference type="NCBI Taxonomy" id="765257"/>
    <lineage>
        <taxon>Eukaryota</taxon>
        <taxon>Fungi</taxon>
        <taxon>Dikarya</taxon>
        <taxon>Basidiomycota</taxon>
        <taxon>Agaricomycotina</taxon>
        <taxon>Agaricomycetes</taxon>
        <taxon>Agaricomycetidae</taxon>
        <taxon>Boletales</taxon>
        <taxon>Sclerodermatineae</taxon>
        <taxon>Pisolithaceae</taxon>
        <taxon>Pisolithus</taxon>
    </lineage>
</organism>
<gene>
    <name evidence="1" type="ORF">PISMIDRAFT_386043</name>
</gene>
<reference evidence="1 2" key="1">
    <citation type="submission" date="2014-04" db="EMBL/GenBank/DDBJ databases">
        <authorList>
            <consortium name="DOE Joint Genome Institute"/>
            <person name="Kuo A."/>
            <person name="Kohler A."/>
            <person name="Costa M.D."/>
            <person name="Nagy L.G."/>
            <person name="Floudas D."/>
            <person name="Copeland A."/>
            <person name="Barry K.W."/>
            <person name="Cichocki N."/>
            <person name="Veneault-Fourrey C."/>
            <person name="LaButti K."/>
            <person name="Lindquist E.A."/>
            <person name="Lipzen A."/>
            <person name="Lundell T."/>
            <person name="Morin E."/>
            <person name="Murat C."/>
            <person name="Sun H."/>
            <person name="Tunlid A."/>
            <person name="Henrissat B."/>
            <person name="Grigoriev I.V."/>
            <person name="Hibbett D.S."/>
            <person name="Martin F."/>
            <person name="Nordberg H.P."/>
            <person name="Cantor M.N."/>
            <person name="Hua S.X."/>
        </authorList>
    </citation>
    <scope>NUCLEOTIDE SEQUENCE [LARGE SCALE GENOMIC DNA]</scope>
    <source>
        <strain evidence="1 2">441</strain>
    </source>
</reference>
<dbReference type="HOGENOM" id="CLU_1555876_0_0_1"/>
<reference evidence="2" key="2">
    <citation type="submission" date="2015-01" db="EMBL/GenBank/DDBJ databases">
        <title>Evolutionary Origins and Diversification of the Mycorrhizal Mutualists.</title>
        <authorList>
            <consortium name="DOE Joint Genome Institute"/>
            <consortium name="Mycorrhizal Genomics Consortium"/>
            <person name="Kohler A."/>
            <person name="Kuo A."/>
            <person name="Nagy L.G."/>
            <person name="Floudas D."/>
            <person name="Copeland A."/>
            <person name="Barry K.W."/>
            <person name="Cichocki N."/>
            <person name="Veneault-Fourrey C."/>
            <person name="LaButti K."/>
            <person name="Lindquist E.A."/>
            <person name="Lipzen A."/>
            <person name="Lundell T."/>
            <person name="Morin E."/>
            <person name="Murat C."/>
            <person name="Riley R."/>
            <person name="Ohm R."/>
            <person name="Sun H."/>
            <person name="Tunlid A."/>
            <person name="Henrissat B."/>
            <person name="Grigoriev I.V."/>
            <person name="Hibbett D.S."/>
            <person name="Martin F."/>
        </authorList>
    </citation>
    <scope>NUCLEOTIDE SEQUENCE [LARGE SCALE GENOMIC DNA]</scope>
    <source>
        <strain evidence="2">441</strain>
    </source>
</reference>
<dbReference type="AlphaFoldDB" id="A0A0D0A6S3"/>
<dbReference type="EMBL" id="KN833687">
    <property type="protein sequence ID" value="KIK30132.1"/>
    <property type="molecule type" value="Genomic_DNA"/>
</dbReference>
<protein>
    <submittedName>
        <fullName evidence="1">Uncharacterized protein</fullName>
    </submittedName>
</protein>
<accession>A0A0D0A6S3</accession>
<evidence type="ECO:0000313" key="1">
    <source>
        <dbReference type="EMBL" id="KIK30132.1"/>
    </source>
</evidence>
<dbReference type="Proteomes" id="UP000054018">
    <property type="component" value="Unassembled WGS sequence"/>
</dbReference>